<dbReference type="Proteomes" id="UP000053989">
    <property type="component" value="Unassembled WGS sequence"/>
</dbReference>
<dbReference type="HOGENOM" id="CLU_205602_0_0_1"/>
<dbReference type="AlphaFoldDB" id="A0A0C3A3I6"/>
<evidence type="ECO:0000313" key="2">
    <source>
        <dbReference type="Proteomes" id="UP000053989"/>
    </source>
</evidence>
<keyword evidence="2" id="KW-1185">Reference proteome</keyword>
<evidence type="ECO:0000313" key="1">
    <source>
        <dbReference type="EMBL" id="KIM59247.1"/>
    </source>
</evidence>
<dbReference type="EMBL" id="KN822076">
    <property type="protein sequence ID" value="KIM59247.1"/>
    <property type="molecule type" value="Genomic_DNA"/>
</dbReference>
<name>A0A0C3A3I6_9AGAM</name>
<protein>
    <recommendedName>
        <fullName evidence="3">Chromo domain-containing protein</fullName>
    </recommendedName>
</protein>
<gene>
    <name evidence="1" type="ORF">SCLCIDRAFT_126542</name>
</gene>
<reference evidence="1 2" key="1">
    <citation type="submission" date="2014-04" db="EMBL/GenBank/DDBJ databases">
        <authorList>
            <consortium name="DOE Joint Genome Institute"/>
            <person name="Kuo A."/>
            <person name="Kohler A."/>
            <person name="Nagy L.G."/>
            <person name="Floudas D."/>
            <person name="Copeland A."/>
            <person name="Barry K.W."/>
            <person name="Cichocki N."/>
            <person name="Veneault-Fourrey C."/>
            <person name="LaButti K."/>
            <person name="Lindquist E.A."/>
            <person name="Lipzen A."/>
            <person name="Lundell T."/>
            <person name="Morin E."/>
            <person name="Murat C."/>
            <person name="Sun H."/>
            <person name="Tunlid A."/>
            <person name="Henrissat B."/>
            <person name="Grigoriev I.V."/>
            <person name="Hibbett D.S."/>
            <person name="Martin F."/>
            <person name="Nordberg H.P."/>
            <person name="Cantor M.N."/>
            <person name="Hua S.X."/>
        </authorList>
    </citation>
    <scope>NUCLEOTIDE SEQUENCE [LARGE SCALE GENOMIC DNA]</scope>
    <source>
        <strain evidence="1 2">Foug A</strain>
    </source>
</reference>
<reference evidence="2" key="2">
    <citation type="submission" date="2015-01" db="EMBL/GenBank/DDBJ databases">
        <title>Evolutionary Origins and Diversification of the Mycorrhizal Mutualists.</title>
        <authorList>
            <consortium name="DOE Joint Genome Institute"/>
            <consortium name="Mycorrhizal Genomics Consortium"/>
            <person name="Kohler A."/>
            <person name="Kuo A."/>
            <person name="Nagy L.G."/>
            <person name="Floudas D."/>
            <person name="Copeland A."/>
            <person name="Barry K.W."/>
            <person name="Cichocki N."/>
            <person name="Veneault-Fourrey C."/>
            <person name="LaButti K."/>
            <person name="Lindquist E.A."/>
            <person name="Lipzen A."/>
            <person name="Lundell T."/>
            <person name="Morin E."/>
            <person name="Murat C."/>
            <person name="Riley R."/>
            <person name="Ohm R."/>
            <person name="Sun H."/>
            <person name="Tunlid A."/>
            <person name="Henrissat B."/>
            <person name="Grigoriev I.V."/>
            <person name="Hibbett D.S."/>
            <person name="Martin F."/>
        </authorList>
    </citation>
    <scope>NUCLEOTIDE SEQUENCE [LARGE SCALE GENOMIC DNA]</scope>
    <source>
        <strain evidence="2">Foug A</strain>
    </source>
</reference>
<dbReference type="OrthoDB" id="3158924at2759"/>
<evidence type="ECO:0008006" key="3">
    <source>
        <dbReference type="Google" id="ProtNLM"/>
    </source>
</evidence>
<dbReference type="STRING" id="1036808.A0A0C3A3I6"/>
<proteinExistence type="predicted"/>
<dbReference type="CDD" id="cd00024">
    <property type="entry name" value="CD_CSD"/>
    <property type="match status" value="1"/>
</dbReference>
<dbReference type="InParanoid" id="A0A0C3A3I6"/>
<dbReference type="InterPro" id="IPR016197">
    <property type="entry name" value="Chromo-like_dom_sf"/>
</dbReference>
<dbReference type="SUPFAM" id="SSF54160">
    <property type="entry name" value="Chromo domain-like"/>
    <property type="match status" value="1"/>
</dbReference>
<sequence>LVDEITAHRWVGNTVNFLVKWNLGDSTWELHAHCKELEALDNYLELQGAPSVQRLPKGSQHMRNVRD</sequence>
<accession>A0A0C3A3I6</accession>
<dbReference type="Gene3D" id="2.40.50.40">
    <property type="match status" value="1"/>
</dbReference>
<organism evidence="1 2">
    <name type="scientific">Scleroderma citrinum Foug A</name>
    <dbReference type="NCBI Taxonomy" id="1036808"/>
    <lineage>
        <taxon>Eukaryota</taxon>
        <taxon>Fungi</taxon>
        <taxon>Dikarya</taxon>
        <taxon>Basidiomycota</taxon>
        <taxon>Agaricomycotina</taxon>
        <taxon>Agaricomycetes</taxon>
        <taxon>Agaricomycetidae</taxon>
        <taxon>Boletales</taxon>
        <taxon>Sclerodermatineae</taxon>
        <taxon>Sclerodermataceae</taxon>
        <taxon>Scleroderma</taxon>
    </lineage>
</organism>
<feature type="non-terminal residue" evidence="1">
    <location>
        <position position="1"/>
    </location>
</feature>